<reference evidence="10 11" key="1">
    <citation type="submission" date="2018-09" db="EMBL/GenBank/DDBJ databases">
        <title>Genomic Encyclopedia of Type Strains, Phase III (KMG-III): the genomes of soil and plant-associated and newly described type strains.</title>
        <authorList>
            <person name="Whitman W."/>
        </authorList>
    </citation>
    <scope>NUCLEOTIDE SEQUENCE [LARGE SCALE GENOMIC DNA]</scope>
    <source>
        <strain evidence="10 11">CECT 7938</strain>
    </source>
</reference>
<comment type="similarity">
    <text evidence="7">Belongs to the class-II aminoacyl-tRNA synthetase family. AsnA subfamily.</text>
</comment>
<dbReference type="PANTHER" id="PTHR30073:SF5">
    <property type="entry name" value="ASPARTATE--AMMONIA LIGASE"/>
    <property type="match status" value="1"/>
</dbReference>
<protein>
    <recommendedName>
        <fullName evidence="7 8">Aspartate--ammonia ligase</fullName>
        <ecNumber evidence="7 8">6.3.1.1</ecNumber>
    </recommendedName>
    <alternativeName>
        <fullName evidence="7">Asparagine synthetase A</fullName>
    </alternativeName>
</protein>
<comment type="caution">
    <text evidence="10">The sequence shown here is derived from an EMBL/GenBank/DDBJ whole genome shotgun (WGS) entry which is preliminary data.</text>
</comment>
<evidence type="ECO:0000256" key="3">
    <source>
        <dbReference type="ARBA" id="ARBA00022605"/>
    </source>
</evidence>
<dbReference type="GO" id="GO:0004071">
    <property type="term" value="F:aspartate-ammonia ligase activity"/>
    <property type="evidence" value="ECO:0007669"/>
    <property type="project" value="UniProtKB-UniRule"/>
</dbReference>
<evidence type="ECO:0000256" key="6">
    <source>
        <dbReference type="ARBA" id="ARBA00022888"/>
    </source>
</evidence>
<dbReference type="PROSITE" id="PS50862">
    <property type="entry name" value="AA_TRNA_LIGASE_II"/>
    <property type="match status" value="1"/>
</dbReference>
<comment type="catalytic activity">
    <reaction evidence="7">
        <text>L-aspartate + NH4(+) + ATP = L-asparagine + AMP + diphosphate + H(+)</text>
        <dbReference type="Rhea" id="RHEA:11372"/>
        <dbReference type="ChEBI" id="CHEBI:15378"/>
        <dbReference type="ChEBI" id="CHEBI:28938"/>
        <dbReference type="ChEBI" id="CHEBI:29991"/>
        <dbReference type="ChEBI" id="CHEBI:30616"/>
        <dbReference type="ChEBI" id="CHEBI:33019"/>
        <dbReference type="ChEBI" id="CHEBI:58048"/>
        <dbReference type="ChEBI" id="CHEBI:456215"/>
        <dbReference type="EC" id="6.3.1.1"/>
    </reaction>
</comment>
<dbReference type="EMBL" id="RAPY01000001">
    <property type="protein sequence ID" value="RKE56840.1"/>
    <property type="molecule type" value="Genomic_DNA"/>
</dbReference>
<sequence>MYNDPYIAFQLTHMEGRKLLNTEVAISFVKDTFVQELKNKLNLIPISSPLVVLDGTGLNDDLNGIERPVSFPIKSLNEKRAVVVHSLAKWKRVRLKELEMLPGEGIVTDMKALRPDEDYTPIHSIYVDQWDWEKVIGKDQRNLVLLKDTVLNIYESLRFTELQVERKYPQIKAILPETITFISSEELLQKYPDLSAKERENAITKEHGAVFLYGIGGALSNGVAHDGRAADYDDWSTTNEAGYNGLNGDILVWNPILNSAFELSSMGIRVDKTALAHQMEIRNCSEKSKLTFHSMLLNDELPESMGGGIGQSRVCMFMLKKQHIGEVQVSIWEEDKKQALREEGIDIL</sequence>
<keyword evidence="5 7" id="KW-0067">ATP-binding</keyword>
<evidence type="ECO:0000313" key="11">
    <source>
        <dbReference type="Proteomes" id="UP000286246"/>
    </source>
</evidence>
<gene>
    <name evidence="7" type="primary">asnA</name>
    <name evidence="10" type="ORF">DFQ12_1712</name>
</gene>
<dbReference type="InterPro" id="IPR004618">
    <property type="entry name" value="AsnA"/>
</dbReference>
<dbReference type="InterPro" id="IPR045864">
    <property type="entry name" value="aa-tRNA-synth_II/BPL/LPL"/>
</dbReference>
<comment type="subcellular location">
    <subcellularLocation>
        <location evidence="7">Cytoplasm</location>
    </subcellularLocation>
</comment>
<dbReference type="GO" id="GO:0005829">
    <property type="term" value="C:cytosol"/>
    <property type="evidence" value="ECO:0007669"/>
    <property type="project" value="TreeGrafter"/>
</dbReference>
<keyword evidence="4 7" id="KW-0547">Nucleotide-binding</keyword>
<dbReference type="GO" id="GO:0005524">
    <property type="term" value="F:ATP binding"/>
    <property type="evidence" value="ECO:0007669"/>
    <property type="project" value="UniProtKB-UniRule"/>
</dbReference>
<evidence type="ECO:0000256" key="5">
    <source>
        <dbReference type="ARBA" id="ARBA00022840"/>
    </source>
</evidence>
<dbReference type="PIRSF" id="PIRSF001555">
    <property type="entry name" value="Asp_ammon_ligase"/>
    <property type="match status" value="1"/>
</dbReference>
<dbReference type="SUPFAM" id="SSF55681">
    <property type="entry name" value="Class II aaRS and biotin synthetases"/>
    <property type="match status" value="1"/>
</dbReference>
<organism evidence="10 11">
    <name type="scientific">Sphingobacterium detergens</name>
    <dbReference type="NCBI Taxonomy" id="1145106"/>
    <lineage>
        <taxon>Bacteria</taxon>
        <taxon>Pseudomonadati</taxon>
        <taxon>Bacteroidota</taxon>
        <taxon>Sphingobacteriia</taxon>
        <taxon>Sphingobacteriales</taxon>
        <taxon>Sphingobacteriaceae</taxon>
        <taxon>Sphingobacterium</taxon>
    </lineage>
</organism>
<dbReference type="Gene3D" id="3.30.930.10">
    <property type="entry name" value="Bira Bifunctional Protein, Domain 2"/>
    <property type="match status" value="1"/>
</dbReference>
<keyword evidence="6 7" id="KW-0061">Asparagine biosynthesis</keyword>
<dbReference type="Proteomes" id="UP000286246">
    <property type="component" value="Unassembled WGS sequence"/>
</dbReference>
<dbReference type="EC" id="6.3.1.1" evidence="7 8"/>
<dbReference type="AlphaFoldDB" id="A0A420BJG3"/>
<evidence type="ECO:0000256" key="2">
    <source>
        <dbReference type="ARBA" id="ARBA00022598"/>
    </source>
</evidence>
<evidence type="ECO:0000256" key="8">
    <source>
        <dbReference type="NCBIfam" id="TIGR00669"/>
    </source>
</evidence>
<keyword evidence="11" id="KW-1185">Reference proteome</keyword>
<dbReference type="GO" id="GO:0070981">
    <property type="term" value="P:L-asparagine biosynthetic process"/>
    <property type="evidence" value="ECO:0007669"/>
    <property type="project" value="UniProtKB-UniRule"/>
</dbReference>
<dbReference type="HAMAP" id="MF_00555">
    <property type="entry name" value="AsnA"/>
    <property type="match status" value="1"/>
</dbReference>
<dbReference type="PANTHER" id="PTHR30073">
    <property type="entry name" value="ASPARTATE--AMMONIA LIGASE"/>
    <property type="match status" value="1"/>
</dbReference>
<comment type="pathway">
    <text evidence="7">Amino-acid biosynthesis; L-asparagine biosynthesis; L-asparagine from L-aspartate (ammonia route): step 1/1.</text>
</comment>
<dbReference type="Pfam" id="PF03590">
    <property type="entry name" value="AsnA"/>
    <property type="match status" value="1"/>
</dbReference>
<evidence type="ECO:0000313" key="10">
    <source>
        <dbReference type="EMBL" id="RKE56840.1"/>
    </source>
</evidence>
<feature type="domain" description="Aminoacyl-transfer RNA synthetases class-II family profile" evidence="9">
    <location>
        <begin position="111"/>
        <end position="342"/>
    </location>
</feature>
<dbReference type="UniPathway" id="UPA00134">
    <property type="reaction ID" value="UER00194"/>
</dbReference>
<evidence type="ECO:0000256" key="4">
    <source>
        <dbReference type="ARBA" id="ARBA00022741"/>
    </source>
</evidence>
<keyword evidence="3 7" id="KW-0028">Amino-acid biosynthesis</keyword>
<proteinExistence type="inferred from homology"/>
<evidence type="ECO:0000259" key="9">
    <source>
        <dbReference type="PROSITE" id="PS50862"/>
    </source>
</evidence>
<evidence type="ECO:0000256" key="7">
    <source>
        <dbReference type="HAMAP-Rule" id="MF_00555"/>
    </source>
</evidence>
<dbReference type="InterPro" id="IPR006195">
    <property type="entry name" value="aa-tRNA-synth_II"/>
</dbReference>
<name>A0A420BJG3_SPHD1</name>
<keyword evidence="1 7" id="KW-0963">Cytoplasm</keyword>
<dbReference type="NCBIfam" id="TIGR00669">
    <property type="entry name" value="asnA"/>
    <property type="match status" value="1"/>
</dbReference>
<evidence type="ECO:0000256" key="1">
    <source>
        <dbReference type="ARBA" id="ARBA00022490"/>
    </source>
</evidence>
<accession>A0A420BJG3</accession>
<keyword evidence="2 7" id="KW-0436">Ligase</keyword>